<evidence type="ECO:0000256" key="1">
    <source>
        <dbReference type="ARBA" id="ARBA00004651"/>
    </source>
</evidence>
<evidence type="ECO:0000256" key="3">
    <source>
        <dbReference type="ARBA" id="ARBA00022692"/>
    </source>
</evidence>
<organism evidence="7 8">
    <name type="scientific">Niabella ginsenosidivorans</name>
    <dbReference type="NCBI Taxonomy" id="1176587"/>
    <lineage>
        <taxon>Bacteria</taxon>
        <taxon>Pseudomonadati</taxon>
        <taxon>Bacteroidota</taxon>
        <taxon>Chitinophagia</taxon>
        <taxon>Chitinophagales</taxon>
        <taxon>Chitinophagaceae</taxon>
        <taxon>Niabella</taxon>
    </lineage>
</organism>
<feature type="transmembrane region" description="Helical" evidence="6">
    <location>
        <begin position="252"/>
        <end position="277"/>
    </location>
</feature>
<feature type="transmembrane region" description="Helical" evidence="6">
    <location>
        <begin position="185"/>
        <end position="209"/>
    </location>
</feature>
<dbReference type="NCBIfam" id="TIGR00765">
    <property type="entry name" value="yihY_not_rbn"/>
    <property type="match status" value="1"/>
</dbReference>
<dbReference type="AlphaFoldDB" id="A0A1A9I196"/>
<feature type="transmembrane region" description="Helical" evidence="6">
    <location>
        <begin position="221"/>
        <end position="240"/>
    </location>
</feature>
<dbReference type="KEGG" id="nia:A8C56_04485"/>
<keyword evidence="2" id="KW-1003">Cell membrane</keyword>
<dbReference type="EMBL" id="CP015772">
    <property type="protein sequence ID" value="ANH80334.1"/>
    <property type="molecule type" value="Genomic_DNA"/>
</dbReference>
<evidence type="ECO:0000313" key="7">
    <source>
        <dbReference type="EMBL" id="ANH80334.1"/>
    </source>
</evidence>
<keyword evidence="4 6" id="KW-1133">Transmembrane helix</keyword>
<sequence>MANIIKKINYFFKETFELLKAAVQGFSTDKVPKLSSSLAYVTLFSITPLLTILIAAVSLIYKEDFHQQFFAQLTSLFGDEKIPKAIEGFLTEAKLSGKSTIALVIGIISLFIGATAVFTEIQDSINTIWNVKAVPKKGWKKFITNRLLSFSLIISLGFLMMVTLVISSLLVALQQELQQYLPFSSILLFQGISLAISFIVITLLFAVIFKVLPDVRLKWKPALIGAGFTAILFMIGKYIIQLYITQTHTGAVFGAAGSVVVLMVWIYYTSLILYFGAEFTEAYAERYKMRIQPSRYAVHLKTVVEEEEVSTLPLQSEKKAGNNS</sequence>
<dbReference type="RefSeq" id="WP_067752586.1">
    <property type="nucleotide sequence ID" value="NZ_CP015772.1"/>
</dbReference>
<evidence type="ECO:0000313" key="8">
    <source>
        <dbReference type="Proteomes" id="UP000077667"/>
    </source>
</evidence>
<dbReference type="PANTHER" id="PTHR30213:SF1">
    <property type="entry name" value="INNER MEMBRANE PROTEIN YHJD"/>
    <property type="match status" value="1"/>
</dbReference>
<gene>
    <name evidence="7" type="ORF">A8C56_04485</name>
</gene>
<dbReference type="InterPro" id="IPR017039">
    <property type="entry name" value="Virul_fac_BrkB"/>
</dbReference>
<dbReference type="GO" id="GO:0005886">
    <property type="term" value="C:plasma membrane"/>
    <property type="evidence" value="ECO:0007669"/>
    <property type="project" value="UniProtKB-SubCell"/>
</dbReference>
<reference evidence="7 8" key="1">
    <citation type="submission" date="2016-05" db="EMBL/GenBank/DDBJ databases">
        <title>Niabella ginsenosidivorans BS26 whole genome sequencing.</title>
        <authorList>
            <person name="Im W.T."/>
            <person name="Siddiqi M.Z."/>
        </authorList>
    </citation>
    <scope>NUCLEOTIDE SEQUENCE [LARGE SCALE GENOMIC DNA]</scope>
    <source>
        <strain evidence="7 8">BS26</strain>
    </source>
</reference>
<feature type="transmembrane region" description="Helical" evidence="6">
    <location>
        <begin position="147"/>
        <end position="173"/>
    </location>
</feature>
<dbReference type="OrthoDB" id="9797028at2"/>
<feature type="transmembrane region" description="Helical" evidence="6">
    <location>
        <begin position="100"/>
        <end position="119"/>
    </location>
</feature>
<protein>
    <submittedName>
        <fullName evidence="7">Ribonuclease BN</fullName>
    </submittedName>
</protein>
<evidence type="ECO:0000256" key="6">
    <source>
        <dbReference type="SAM" id="Phobius"/>
    </source>
</evidence>
<evidence type="ECO:0000256" key="5">
    <source>
        <dbReference type="ARBA" id="ARBA00023136"/>
    </source>
</evidence>
<evidence type="ECO:0000256" key="4">
    <source>
        <dbReference type="ARBA" id="ARBA00022989"/>
    </source>
</evidence>
<dbReference type="STRING" id="1176587.A8C56_04485"/>
<feature type="transmembrane region" description="Helical" evidence="6">
    <location>
        <begin position="38"/>
        <end position="61"/>
    </location>
</feature>
<keyword evidence="5 6" id="KW-0472">Membrane</keyword>
<name>A0A1A9I196_9BACT</name>
<dbReference type="PANTHER" id="PTHR30213">
    <property type="entry name" value="INNER MEMBRANE PROTEIN YHJD"/>
    <property type="match status" value="1"/>
</dbReference>
<accession>A0A1A9I196</accession>
<dbReference type="Pfam" id="PF03631">
    <property type="entry name" value="Virul_fac_BrkB"/>
    <property type="match status" value="1"/>
</dbReference>
<keyword evidence="8" id="KW-1185">Reference proteome</keyword>
<dbReference type="PIRSF" id="PIRSF035875">
    <property type="entry name" value="RNase_BN"/>
    <property type="match status" value="1"/>
</dbReference>
<evidence type="ECO:0000256" key="2">
    <source>
        <dbReference type="ARBA" id="ARBA00022475"/>
    </source>
</evidence>
<dbReference type="Proteomes" id="UP000077667">
    <property type="component" value="Chromosome"/>
</dbReference>
<comment type="subcellular location">
    <subcellularLocation>
        <location evidence="1">Cell membrane</location>
        <topology evidence="1">Multi-pass membrane protein</topology>
    </subcellularLocation>
</comment>
<proteinExistence type="predicted"/>
<keyword evidence="3 6" id="KW-0812">Transmembrane</keyword>